<sequence>MDLGIKGKKAIIAGGSAGMGKATAIELGKAGCELYISARREARLFAAAKNISELTEAKVTPIVADHASLAGREKLEAACPNPDIMVVTISPPPLVWDYNDITEDDWHHSVDNGLIGPVELMRRFTSGMAERGWGRYVNIATVAAKHPLDMRMLSGPARSALANYTAVVSRKLAKNNVAINSVLPGMYATEGMLEIAGPHKAMIKEKLGLSSDAEITPEIVHRVTLSLFDIPTQTLGQAEDLAQFVAVLCSEAAKFTIGQNFVLDGGMARSIF</sequence>
<accession>A0A857JFB1</accession>
<dbReference type="SUPFAM" id="SSF51735">
    <property type="entry name" value="NAD(P)-binding Rossmann-fold domains"/>
    <property type="match status" value="1"/>
</dbReference>
<dbReference type="OrthoDB" id="9804774at2"/>
<evidence type="ECO:0000256" key="1">
    <source>
        <dbReference type="ARBA" id="ARBA00006484"/>
    </source>
</evidence>
<dbReference type="KEGG" id="pmes:FX988_00118"/>
<dbReference type="InterPro" id="IPR036291">
    <property type="entry name" value="NAD(P)-bd_dom_sf"/>
</dbReference>
<dbReference type="Proteomes" id="UP000464524">
    <property type="component" value="Chromosome"/>
</dbReference>
<comment type="similarity">
    <text evidence="1">Belongs to the short-chain dehydrogenases/reductases (SDR) family.</text>
</comment>
<organism evidence="2 3">
    <name type="scientific">Paraglaciecola mesophila</name>
    <dbReference type="NCBI Taxonomy" id="197222"/>
    <lineage>
        <taxon>Bacteria</taxon>
        <taxon>Pseudomonadati</taxon>
        <taxon>Pseudomonadota</taxon>
        <taxon>Gammaproteobacteria</taxon>
        <taxon>Alteromonadales</taxon>
        <taxon>Alteromonadaceae</taxon>
        <taxon>Paraglaciecola</taxon>
    </lineage>
</organism>
<evidence type="ECO:0000313" key="2">
    <source>
        <dbReference type="EMBL" id="QHJ09910.1"/>
    </source>
</evidence>
<evidence type="ECO:0000313" key="3">
    <source>
        <dbReference type="Proteomes" id="UP000464524"/>
    </source>
</evidence>
<dbReference type="AlphaFoldDB" id="A0A857JFB1"/>
<dbReference type="InterPro" id="IPR002347">
    <property type="entry name" value="SDR_fam"/>
</dbReference>
<dbReference type="GO" id="GO:0018454">
    <property type="term" value="F:acetoacetyl-CoA reductase activity"/>
    <property type="evidence" value="ECO:0007669"/>
    <property type="project" value="UniProtKB-EC"/>
</dbReference>
<keyword evidence="3" id="KW-1185">Reference proteome</keyword>
<dbReference type="Gene3D" id="3.40.50.720">
    <property type="entry name" value="NAD(P)-binding Rossmann-like Domain"/>
    <property type="match status" value="1"/>
</dbReference>
<gene>
    <name evidence="2" type="ORF">FX988_00118</name>
</gene>
<name>A0A857JFB1_9ALTE</name>
<dbReference type="Pfam" id="PF13561">
    <property type="entry name" value="adh_short_C2"/>
    <property type="match status" value="1"/>
</dbReference>
<proteinExistence type="inferred from homology"/>
<dbReference type="PANTHER" id="PTHR42879">
    <property type="entry name" value="3-OXOACYL-(ACYL-CARRIER-PROTEIN) REDUCTASE"/>
    <property type="match status" value="1"/>
</dbReference>
<dbReference type="EMBL" id="CP047656">
    <property type="protein sequence ID" value="QHJ09910.1"/>
    <property type="molecule type" value="Genomic_DNA"/>
</dbReference>
<dbReference type="RefSeq" id="WP_160177855.1">
    <property type="nucleotide sequence ID" value="NZ_CP047656.1"/>
</dbReference>
<reference evidence="2 3" key="1">
    <citation type="submission" date="2019-12" db="EMBL/GenBank/DDBJ databases">
        <title>Genome sequencing and assembly of endphytes of Porphyra tenera.</title>
        <authorList>
            <person name="Park J.M."/>
            <person name="Shin R."/>
            <person name="Jo S.H."/>
        </authorList>
    </citation>
    <scope>NUCLEOTIDE SEQUENCE [LARGE SCALE GENOMIC DNA]</scope>
    <source>
        <strain evidence="2 3">GPM4</strain>
    </source>
</reference>
<dbReference type="PRINTS" id="PR00081">
    <property type="entry name" value="GDHRDH"/>
</dbReference>
<dbReference type="InterPro" id="IPR050259">
    <property type="entry name" value="SDR"/>
</dbReference>
<dbReference type="EC" id="1.1.1.36" evidence="2"/>
<protein>
    <submittedName>
        <fullName evidence="2">Acetoacetyl-CoA reductase</fullName>
        <ecNumber evidence="2">1.1.1.36</ecNumber>
    </submittedName>
</protein>
<dbReference type="PANTHER" id="PTHR42879:SF6">
    <property type="entry name" value="NADPH-DEPENDENT REDUCTASE BACG"/>
    <property type="match status" value="1"/>
</dbReference>
<keyword evidence="2" id="KW-0560">Oxidoreductase</keyword>